<feature type="compositionally biased region" description="Pro residues" evidence="1">
    <location>
        <begin position="89"/>
        <end position="98"/>
    </location>
</feature>
<evidence type="ECO:0000256" key="2">
    <source>
        <dbReference type="SAM" id="Phobius"/>
    </source>
</evidence>
<feature type="compositionally biased region" description="Low complexity" evidence="1">
    <location>
        <begin position="99"/>
        <end position="127"/>
    </location>
</feature>
<gene>
    <name evidence="3" type="ORF">QEZ40_000112</name>
</gene>
<keyword evidence="2" id="KW-0812">Transmembrane</keyword>
<protein>
    <recommendedName>
        <fullName evidence="5">Translation initiation factor IF-2</fullName>
    </recommendedName>
</protein>
<dbReference type="EMBL" id="JASITI010000001">
    <property type="protein sequence ID" value="MDK9494242.1"/>
    <property type="molecule type" value="Genomic_DNA"/>
</dbReference>
<organism evidence="3 4">
    <name type="scientific">Streptomyces katrae</name>
    <dbReference type="NCBI Taxonomy" id="68223"/>
    <lineage>
        <taxon>Bacteria</taxon>
        <taxon>Bacillati</taxon>
        <taxon>Actinomycetota</taxon>
        <taxon>Actinomycetes</taxon>
        <taxon>Kitasatosporales</taxon>
        <taxon>Streptomycetaceae</taxon>
        <taxon>Streptomyces</taxon>
    </lineage>
</organism>
<proteinExistence type="predicted"/>
<comment type="caution">
    <text evidence="3">The sequence shown here is derived from an EMBL/GenBank/DDBJ whole genome shotgun (WGS) entry which is preliminary data.</text>
</comment>
<feature type="compositionally biased region" description="Low complexity" evidence="1">
    <location>
        <begin position="177"/>
        <end position="187"/>
    </location>
</feature>
<feature type="region of interest" description="Disordered" evidence="1">
    <location>
        <begin position="80"/>
        <end position="187"/>
    </location>
</feature>
<dbReference type="RefSeq" id="WP_285340143.1">
    <property type="nucleotide sequence ID" value="NZ_JASITI010000001.1"/>
</dbReference>
<feature type="transmembrane region" description="Helical" evidence="2">
    <location>
        <begin position="58"/>
        <end position="79"/>
    </location>
</feature>
<accession>A0ABT7GKX8</accession>
<name>A0ABT7GKX8_9ACTN</name>
<sequence>MTGPTGTAPDGERPVERRLRQALEARAEEVTVVSLRPADPPGPHLRRLSPRALWLRRGAWTLAGVSGLAAAALAGYLVLGGPDQRPVRPEPPAAPPEFSPTAPSGSPAPSVSPSASLPPGTPSVPAGAGTGAGTPSPTPPASTSSAPVRPPRTGSPTVPAGGSATPVPSGGAGMPGGSPSPSSKPGG</sequence>
<reference evidence="3 4" key="1">
    <citation type="submission" date="2023-05" db="EMBL/GenBank/DDBJ databases">
        <title>Sequencing and Assembly of Streptomyces sp. NP73.</title>
        <authorList>
            <person name="Konwar A.N."/>
            <person name="Saikia K."/>
            <person name="Thakur D."/>
        </authorList>
    </citation>
    <scope>NUCLEOTIDE SEQUENCE [LARGE SCALE GENOMIC DNA]</scope>
    <source>
        <strain evidence="3 4">NP73</strain>
    </source>
</reference>
<keyword evidence="2" id="KW-1133">Transmembrane helix</keyword>
<evidence type="ECO:0000256" key="1">
    <source>
        <dbReference type="SAM" id="MobiDB-lite"/>
    </source>
</evidence>
<evidence type="ECO:0000313" key="4">
    <source>
        <dbReference type="Proteomes" id="UP001223390"/>
    </source>
</evidence>
<evidence type="ECO:0008006" key="5">
    <source>
        <dbReference type="Google" id="ProtNLM"/>
    </source>
</evidence>
<evidence type="ECO:0000313" key="3">
    <source>
        <dbReference type="EMBL" id="MDK9494242.1"/>
    </source>
</evidence>
<keyword evidence="4" id="KW-1185">Reference proteome</keyword>
<dbReference type="Proteomes" id="UP001223390">
    <property type="component" value="Unassembled WGS sequence"/>
</dbReference>
<keyword evidence="2" id="KW-0472">Membrane</keyword>